<dbReference type="InterPro" id="IPR051689">
    <property type="entry name" value="Sterol_desaturase/TMEM195"/>
</dbReference>
<dbReference type="GO" id="GO:0012505">
    <property type="term" value="C:endomembrane system"/>
    <property type="evidence" value="ECO:0007669"/>
    <property type="project" value="UniProtKB-SubCell"/>
</dbReference>
<dbReference type="GO" id="GO:0050479">
    <property type="term" value="F:glyceryl-ether monooxygenase activity"/>
    <property type="evidence" value="ECO:0007669"/>
    <property type="project" value="TreeGrafter"/>
</dbReference>
<evidence type="ECO:0000256" key="5">
    <source>
        <dbReference type="ARBA" id="ARBA00023098"/>
    </source>
</evidence>
<reference evidence="10" key="1">
    <citation type="submission" date="2011-06" db="EMBL/GenBank/DDBJ databases">
        <title>The complete genome of chromosome of Runella slithyformis DSM 19594.</title>
        <authorList>
            <consortium name="US DOE Joint Genome Institute (JGI-PGF)"/>
            <person name="Lucas S."/>
            <person name="Han J."/>
            <person name="Lapidus A."/>
            <person name="Bruce D."/>
            <person name="Goodwin L."/>
            <person name="Pitluck S."/>
            <person name="Peters L."/>
            <person name="Kyrpides N."/>
            <person name="Mavromatis K."/>
            <person name="Ivanova N."/>
            <person name="Ovchinnikova G."/>
            <person name="Zhang X."/>
            <person name="Misra M."/>
            <person name="Detter J.C."/>
            <person name="Tapia R."/>
            <person name="Han C."/>
            <person name="Land M."/>
            <person name="Hauser L."/>
            <person name="Markowitz V."/>
            <person name="Cheng J.-F."/>
            <person name="Hugenholtz P."/>
            <person name="Woyke T."/>
            <person name="Wu D."/>
            <person name="Tindall B."/>
            <person name="Faehrich R."/>
            <person name="Brambilla E."/>
            <person name="Klenk H.-P."/>
            <person name="Eisen J.A."/>
        </authorList>
    </citation>
    <scope>NUCLEOTIDE SEQUENCE [LARGE SCALE GENOMIC DNA]</scope>
    <source>
        <strain evidence="10">ATCC 29530 / DSM 19594 / LMG 11500 / NCIMB 11436 / LSU 4</strain>
    </source>
</reference>
<dbReference type="PANTHER" id="PTHR21624">
    <property type="entry name" value="STEROL DESATURASE-RELATED PROTEIN"/>
    <property type="match status" value="1"/>
</dbReference>
<dbReference type="EMBL" id="CP002859">
    <property type="protein sequence ID" value="AEI51735.1"/>
    <property type="molecule type" value="Genomic_DNA"/>
</dbReference>
<dbReference type="Proteomes" id="UP000000493">
    <property type="component" value="Chromosome"/>
</dbReference>
<gene>
    <name evidence="9" type="ordered locus">Runsl_5444</name>
</gene>
<keyword evidence="10" id="KW-1185">Reference proteome</keyword>
<evidence type="ECO:0000256" key="4">
    <source>
        <dbReference type="ARBA" id="ARBA00023002"/>
    </source>
</evidence>
<dbReference type="AlphaFoldDB" id="A0A7U3ZQY8"/>
<evidence type="ECO:0000256" key="7">
    <source>
        <dbReference type="SAM" id="Phobius"/>
    </source>
</evidence>
<dbReference type="GO" id="GO:0006643">
    <property type="term" value="P:membrane lipid metabolic process"/>
    <property type="evidence" value="ECO:0007669"/>
    <property type="project" value="TreeGrafter"/>
</dbReference>
<evidence type="ECO:0000313" key="9">
    <source>
        <dbReference type="EMBL" id="AEI51735.1"/>
    </source>
</evidence>
<dbReference type="KEGG" id="rsi:Runsl_5444"/>
<accession>A0A7U3ZQY8</accession>
<keyword evidence="2 7" id="KW-0812">Transmembrane</keyword>
<evidence type="ECO:0000259" key="8">
    <source>
        <dbReference type="Pfam" id="PF04116"/>
    </source>
</evidence>
<protein>
    <submittedName>
        <fullName evidence="9">Fatty acid hydroxylase</fullName>
    </submittedName>
</protein>
<sequence>MTNELEQTIIQLTTPFYILLIGFEAFISHWQHRKYYTWRDTLTNLMLMLFNGGLDLAFRAVYVVILVAFYQYRVTEISNVYAYWIVLFFAEDFMFYVLHVVDHYSRLFWAVHVTHHSSEYFNLTTGFRSSVFQPLYRFIYFIPLVLVGFKPADIVLMYSITQTYGIIVHTNYVGKSGWLGYVFVTPSHHRVHHASNIVYLDKNMGMCLIIWDRIFGTFQEELEEEPVRYGLTKSLEDKSLTNTVFHEWKAIAEDLKREVDWKTKVKYVVNPPGWSHDGSSQTSNELREIEAKNLNPEAMIHE</sequence>
<proteinExistence type="predicted"/>
<keyword evidence="6 7" id="KW-0472">Membrane</keyword>
<feature type="transmembrane region" description="Helical" evidence="7">
    <location>
        <begin position="42"/>
        <end position="69"/>
    </location>
</feature>
<dbReference type="RefSeq" id="WP_013931003.1">
    <property type="nucleotide sequence ID" value="NC_015703.1"/>
</dbReference>
<dbReference type="GO" id="GO:0005506">
    <property type="term" value="F:iron ion binding"/>
    <property type="evidence" value="ECO:0007669"/>
    <property type="project" value="InterPro"/>
</dbReference>
<dbReference type="PANTHER" id="PTHR21624:SF1">
    <property type="entry name" value="ALKYLGLYCEROL MONOOXYGENASE"/>
    <property type="match status" value="1"/>
</dbReference>
<feature type="domain" description="Fatty acid hydroxylase" evidence="8">
    <location>
        <begin position="84"/>
        <end position="217"/>
    </location>
</feature>
<comment type="subcellular location">
    <subcellularLocation>
        <location evidence="1">Endomembrane system</location>
        <topology evidence="1">Multi-pass membrane protein</topology>
    </subcellularLocation>
</comment>
<name>A0A7U3ZQY8_RUNSL</name>
<evidence type="ECO:0000256" key="3">
    <source>
        <dbReference type="ARBA" id="ARBA00022989"/>
    </source>
</evidence>
<evidence type="ECO:0000313" key="10">
    <source>
        <dbReference type="Proteomes" id="UP000000493"/>
    </source>
</evidence>
<keyword evidence="5" id="KW-0443">Lipid metabolism</keyword>
<evidence type="ECO:0000256" key="6">
    <source>
        <dbReference type="ARBA" id="ARBA00023136"/>
    </source>
</evidence>
<feature type="transmembrane region" description="Helical" evidence="7">
    <location>
        <begin position="138"/>
        <end position="160"/>
    </location>
</feature>
<evidence type="ECO:0000256" key="1">
    <source>
        <dbReference type="ARBA" id="ARBA00004127"/>
    </source>
</evidence>
<feature type="transmembrane region" description="Helical" evidence="7">
    <location>
        <begin position="81"/>
        <end position="101"/>
    </location>
</feature>
<keyword evidence="4" id="KW-0560">Oxidoreductase</keyword>
<evidence type="ECO:0000256" key="2">
    <source>
        <dbReference type="ARBA" id="ARBA00022692"/>
    </source>
</evidence>
<reference evidence="9 10" key="2">
    <citation type="journal article" date="2012" name="Stand. Genomic Sci.">
        <title>Complete genome sequence of the aquatic bacterium Runella slithyformis type strain (LSU 4(T)).</title>
        <authorList>
            <person name="Copeland A."/>
            <person name="Zhang X."/>
            <person name="Misra M."/>
            <person name="Lapidus A."/>
            <person name="Nolan M."/>
            <person name="Lucas S."/>
            <person name="Deshpande S."/>
            <person name="Cheng J.F."/>
            <person name="Tapia R."/>
            <person name="Goodwin L.A."/>
            <person name="Pitluck S."/>
            <person name="Liolios K."/>
            <person name="Pagani I."/>
            <person name="Ivanova N."/>
            <person name="Mikhailova N."/>
            <person name="Pati A."/>
            <person name="Chen A."/>
            <person name="Palaniappan K."/>
            <person name="Land M."/>
            <person name="Hauser L."/>
            <person name="Pan C."/>
            <person name="Jeffries C.D."/>
            <person name="Detter J.C."/>
            <person name="Brambilla E.M."/>
            <person name="Rohde M."/>
            <person name="Djao O.D."/>
            <person name="Goker M."/>
            <person name="Sikorski J."/>
            <person name="Tindall B.J."/>
            <person name="Woyke T."/>
            <person name="Bristow J."/>
            <person name="Eisen J.A."/>
            <person name="Markowitz V."/>
            <person name="Hugenholtz P."/>
            <person name="Kyrpides N.C."/>
            <person name="Klenk H.P."/>
            <person name="Mavromatis K."/>
        </authorList>
    </citation>
    <scope>NUCLEOTIDE SEQUENCE [LARGE SCALE GENOMIC DNA]</scope>
    <source>
        <strain evidence="10">ATCC 29530 / DSM 19594 / LMG 11500 / NCIMB 11436 / LSU 4</strain>
    </source>
</reference>
<feature type="transmembrane region" description="Helical" evidence="7">
    <location>
        <begin position="12"/>
        <end position="30"/>
    </location>
</feature>
<dbReference type="GO" id="GO:0016020">
    <property type="term" value="C:membrane"/>
    <property type="evidence" value="ECO:0007669"/>
    <property type="project" value="GOC"/>
</dbReference>
<dbReference type="Pfam" id="PF04116">
    <property type="entry name" value="FA_hydroxylase"/>
    <property type="match status" value="1"/>
</dbReference>
<organism evidence="9 10">
    <name type="scientific">Runella slithyformis (strain ATCC 29530 / DSM 19594 / LMG 11500 / NCIMB 11436 / LSU 4)</name>
    <dbReference type="NCBI Taxonomy" id="761193"/>
    <lineage>
        <taxon>Bacteria</taxon>
        <taxon>Pseudomonadati</taxon>
        <taxon>Bacteroidota</taxon>
        <taxon>Cytophagia</taxon>
        <taxon>Cytophagales</taxon>
        <taxon>Spirosomataceae</taxon>
        <taxon>Runella</taxon>
    </lineage>
</organism>
<keyword evidence="3 7" id="KW-1133">Transmembrane helix</keyword>
<dbReference type="InterPro" id="IPR006694">
    <property type="entry name" value="Fatty_acid_hydroxylase"/>
</dbReference>
<dbReference type="GO" id="GO:0008610">
    <property type="term" value="P:lipid biosynthetic process"/>
    <property type="evidence" value="ECO:0007669"/>
    <property type="project" value="InterPro"/>
</dbReference>